<dbReference type="PROSITE" id="PS51184">
    <property type="entry name" value="JMJC"/>
    <property type="match status" value="1"/>
</dbReference>
<organism evidence="2 3">
    <name type="scientific">Paraburkholderia metrosideri</name>
    <dbReference type="NCBI Taxonomy" id="580937"/>
    <lineage>
        <taxon>Bacteria</taxon>
        <taxon>Pseudomonadati</taxon>
        <taxon>Pseudomonadota</taxon>
        <taxon>Betaproteobacteria</taxon>
        <taxon>Burkholderiales</taxon>
        <taxon>Burkholderiaceae</taxon>
        <taxon>Paraburkholderia</taxon>
    </lineage>
</organism>
<dbReference type="PANTHER" id="PTHR12461">
    <property type="entry name" value="HYPOXIA-INDUCIBLE FACTOR 1 ALPHA INHIBITOR-RELATED"/>
    <property type="match status" value="1"/>
</dbReference>
<dbReference type="SMART" id="SM00558">
    <property type="entry name" value="JmjC"/>
    <property type="match status" value="1"/>
</dbReference>
<dbReference type="SUPFAM" id="SSF51197">
    <property type="entry name" value="Clavaminate synthase-like"/>
    <property type="match status" value="1"/>
</dbReference>
<dbReference type="Gene3D" id="2.60.120.650">
    <property type="entry name" value="Cupin"/>
    <property type="match status" value="1"/>
</dbReference>
<comment type="caution">
    <text evidence="2">The sequence shown here is derived from an EMBL/GenBank/DDBJ whole genome shotgun (WGS) entry which is preliminary data.</text>
</comment>
<keyword evidence="3" id="KW-1185">Reference proteome</keyword>
<dbReference type="PANTHER" id="PTHR12461:SF105">
    <property type="entry name" value="HYPOXIA-INDUCIBLE FACTOR 1-ALPHA INHIBITOR"/>
    <property type="match status" value="1"/>
</dbReference>
<dbReference type="InterPro" id="IPR003347">
    <property type="entry name" value="JmjC_dom"/>
</dbReference>
<gene>
    <name evidence="2" type="ORF">LMG28140_06023</name>
</gene>
<dbReference type="Pfam" id="PF13621">
    <property type="entry name" value="Cupin_8"/>
    <property type="match status" value="1"/>
</dbReference>
<sequence>MDFVGVWRVKPDARSGGLIERRERLARDEFFEQYYFQNRPVIITGAFDFWPARKLWGFGYLRERCGDCEVEVQFGRESDENYEINQPSHKRMMRFADYVDLVARSGPTNDFYMTANNTSHNRAALAALWADVPVIAEYLDGESADNGFFWMGPAGTRTPFHHDLTNNFMAQVVGRKRIKLVPLSDTAQMANHLHCYSQVDGAAIDYERFPSMRHVQLIECTLSPGELLFLPIGWWHYVEGLDASVTMTYTNFLHANEFARRYDTYHEL</sequence>
<accession>A0ABM8P5L7</accession>
<dbReference type="EMBL" id="CAJHCP010000017">
    <property type="protein sequence ID" value="CAD6556983.1"/>
    <property type="molecule type" value="Genomic_DNA"/>
</dbReference>
<evidence type="ECO:0000313" key="2">
    <source>
        <dbReference type="EMBL" id="CAD6556983.1"/>
    </source>
</evidence>
<feature type="domain" description="JmjC" evidence="1">
    <location>
        <begin position="121"/>
        <end position="268"/>
    </location>
</feature>
<dbReference type="InterPro" id="IPR041667">
    <property type="entry name" value="Cupin_8"/>
</dbReference>
<evidence type="ECO:0000313" key="3">
    <source>
        <dbReference type="Proteomes" id="UP000598032"/>
    </source>
</evidence>
<protein>
    <recommendedName>
        <fullName evidence="1">JmjC domain-containing protein</fullName>
    </recommendedName>
</protein>
<dbReference type="Proteomes" id="UP000598032">
    <property type="component" value="Unassembled WGS sequence"/>
</dbReference>
<name>A0ABM8P5L7_9BURK</name>
<evidence type="ECO:0000259" key="1">
    <source>
        <dbReference type="PROSITE" id="PS51184"/>
    </source>
</evidence>
<reference evidence="2 3" key="1">
    <citation type="submission" date="2020-10" db="EMBL/GenBank/DDBJ databases">
        <authorList>
            <person name="Peeters C."/>
        </authorList>
    </citation>
    <scope>NUCLEOTIDE SEQUENCE [LARGE SCALE GENOMIC DNA]</scope>
    <source>
        <strain evidence="2 3">LMG 28140</strain>
    </source>
</reference>
<proteinExistence type="predicted"/>